<dbReference type="AlphaFoldDB" id="A0A0S7ELI3"/>
<reference evidence="2" key="1">
    <citation type="submission" date="2014-12" db="EMBL/GenBank/DDBJ databases">
        <title>Parallel Evolution in Life History Adaptation Evident in the Tissue-Specific Poeciliopsis prolifica transcriptome.</title>
        <authorList>
            <person name="Jue N.K."/>
            <person name="Foley R.J."/>
            <person name="Obergfell C."/>
            <person name="Reznick D.N."/>
            <person name="O'Neill R.J."/>
            <person name="O'Neill M.J."/>
        </authorList>
    </citation>
    <scope>NUCLEOTIDE SEQUENCE</scope>
</reference>
<accession>A0A0S7ELI3</accession>
<name>A0A0S7ELI3_9TELE</name>
<protein>
    <submittedName>
        <fullName evidence="2">PPUP8933</fullName>
    </submittedName>
</protein>
<dbReference type="EMBL" id="GBYX01476248">
    <property type="protein sequence ID" value="JAO05429.1"/>
    <property type="molecule type" value="Transcribed_RNA"/>
</dbReference>
<evidence type="ECO:0000256" key="1">
    <source>
        <dbReference type="SAM" id="MobiDB-lite"/>
    </source>
</evidence>
<sequence>MFVQCFHASHIKIRGALPHVCKNICSNAGANGCRGDPSLDASRSLRANRSTKVMMQGERTKKGIFLFLYIKVRQRGRWAKLALKPRQQRGGWSGAKNNLLRIKTLPSTSPAEVSGADAVKKEKRSRAKRKKKEKRDPAQRG</sequence>
<proteinExistence type="predicted"/>
<feature type="region of interest" description="Disordered" evidence="1">
    <location>
        <begin position="85"/>
        <end position="141"/>
    </location>
</feature>
<feature type="compositionally biased region" description="Basic residues" evidence="1">
    <location>
        <begin position="121"/>
        <end position="133"/>
    </location>
</feature>
<organism evidence="2">
    <name type="scientific">Poeciliopsis prolifica</name>
    <name type="common">blackstripe livebearer</name>
    <dbReference type="NCBI Taxonomy" id="188132"/>
    <lineage>
        <taxon>Eukaryota</taxon>
        <taxon>Metazoa</taxon>
        <taxon>Chordata</taxon>
        <taxon>Craniata</taxon>
        <taxon>Vertebrata</taxon>
        <taxon>Euteleostomi</taxon>
        <taxon>Actinopterygii</taxon>
        <taxon>Neopterygii</taxon>
        <taxon>Teleostei</taxon>
        <taxon>Neoteleostei</taxon>
        <taxon>Acanthomorphata</taxon>
        <taxon>Ovalentaria</taxon>
        <taxon>Atherinomorphae</taxon>
        <taxon>Cyprinodontiformes</taxon>
        <taxon>Poeciliidae</taxon>
        <taxon>Poeciliinae</taxon>
        <taxon>Poeciliopsis</taxon>
    </lineage>
</organism>
<evidence type="ECO:0000313" key="2">
    <source>
        <dbReference type="EMBL" id="JAO05429.1"/>
    </source>
</evidence>
<gene>
    <name evidence="2" type="primary">PPUP8933</name>
</gene>